<proteinExistence type="predicted"/>
<name>A0A1M6P5W8_9FIRM</name>
<dbReference type="GO" id="GO:0003677">
    <property type="term" value="F:DNA binding"/>
    <property type="evidence" value="ECO:0007669"/>
    <property type="project" value="InterPro"/>
</dbReference>
<evidence type="ECO:0000313" key="2">
    <source>
        <dbReference type="EMBL" id="SHK03335.1"/>
    </source>
</evidence>
<dbReference type="InterPro" id="IPR013249">
    <property type="entry name" value="RNA_pol_sigma70_r4_t2"/>
</dbReference>
<organism evidence="2 3">
    <name type="scientific">Anaerotignum lactatifermentans DSM 14214</name>
    <dbReference type="NCBI Taxonomy" id="1121323"/>
    <lineage>
        <taxon>Bacteria</taxon>
        <taxon>Bacillati</taxon>
        <taxon>Bacillota</taxon>
        <taxon>Clostridia</taxon>
        <taxon>Lachnospirales</taxon>
        <taxon>Anaerotignaceae</taxon>
        <taxon>Anaerotignum</taxon>
    </lineage>
</organism>
<dbReference type="AlphaFoldDB" id="A0A1M6P5W8"/>
<feature type="domain" description="RNA polymerase sigma factor 70 region 4 type 2" evidence="1">
    <location>
        <begin position="80"/>
        <end position="133"/>
    </location>
</feature>
<dbReference type="RefSeq" id="WP_072849789.1">
    <property type="nucleotide sequence ID" value="NZ_FRAH01000013.1"/>
</dbReference>
<dbReference type="Gene3D" id="1.10.10.10">
    <property type="entry name" value="Winged helix-like DNA-binding domain superfamily/Winged helix DNA-binding domain"/>
    <property type="match status" value="1"/>
</dbReference>
<dbReference type="GO" id="GO:0016987">
    <property type="term" value="F:sigma factor activity"/>
    <property type="evidence" value="ECO:0007669"/>
    <property type="project" value="InterPro"/>
</dbReference>
<dbReference type="GO" id="GO:0006352">
    <property type="term" value="P:DNA-templated transcription initiation"/>
    <property type="evidence" value="ECO:0007669"/>
    <property type="project" value="InterPro"/>
</dbReference>
<dbReference type="SUPFAM" id="SSF88659">
    <property type="entry name" value="Sigma3 and sigma4 domains of RNA polymerase sigma factors"/>
    <property type="match status" value="1"/>
</dbReference>
<protein>
    <submittedName>
        <fullName evidence="2">RNA polymerase sigma-70 factor, ECF subfamily</fullName>
    </submittedName>
</protein>
<dbReference type="OrthoDB" id="9791844at2"/>
<dbReference type="Proteomes" id="UP000183975">
    <property type="component" value="Unassembled WGS sequence"/>
</dbReference>
<reference evidence="2 3" key="1">
    <citation type="submission" date="2016-11" db="EMBL/GenBank/DDBJ databases">
        <authorList>
            <person name="Jaros S."/>
            <person name="Januszkiewicz K."/>
            <person name="Wedrychowicz H."/>
        </authorList>
    </citation>
    <scope>NUCLEOTIDE SEQUENCE [LARGE SCALE GENOMIC DNA]</scope>
    <source>
        <strain evidence="2 3">DSM 14214</strain>
    </source>
</reference>
<evidence type="ECO:0000259" key="1">
    <source>
        <dbReference type="Pfam" id="PF08281"/>
    </source>
</evidence>
<dbReference type="InterPro" id="IPR013324">
    <property type="entry name" value="RNA_pol_sigma_r3/r4-like"/>
</dbReference>
<accession>A0A1M6P5W8</accession>
<keyword evidence="3" id="KW-1185">Reference proteome</keyword>
<dbReference type="InterPro" id="IPR036388">
    <property type="entry name" value="WH-like_DNA-bd_sf"/>
</dbReference>
<evidence type="ECO:0000313" key="3">
    <source>
        <dbReference type="Proteomes" id="UP000183975"/>
    </source>
</evidence>
<sequence length="141" mass="16564">MQKINLRDLYPDTYKTDVFVDVAEEVLAAIRGQEQDDAAYERRKYRHKAHYSLNREDGIENDALNRPLTPEEILEQKQLREEVYAALMKLPAIQARRIYARFYLGMTVAEIAQIEGTDRRRVWASIRRGLKKLARLLDTAR</sequence>
<dbReference type="EMBL" id="FRAH01000013">
    <property type="protein sequence ID" value="SHK03335.1"/>
    <property type="molecule type" value="Genomic_DNA"/>
</dbReference>
<gene>
    <name evidence="2" type="ORF">SAMN02745138_01011</name>
</gene>
<dbReference type="Pfam" id="PF08281">
    <property type="entry name" value="Sigma70_r4_2"/>
    <property type="match status" value="1"/>
</dbReference>